<dbReference type="InterPro" id="IPR000445">
    <property type="entry name" value="HhH_motif"/>
</dbReference>
<proteinExistence type="inferred from homology"/>
<keyword evidence="17" id="KW-1185">Reference proteome</keyword>
<dbReference type="InterPro" id="IPR023170">
    <property type="entry name" value="HhH_base_excis_C"/>
</dbReference>
<evidence type="ECO:0000256" key="9">
    <source>
        <dbReference type="ARBA" id="ARBA00022801"/>
    </source>
</evidence>
<evidence type="ECO:0000256" key="4">
    <source>
        <dbReference type="ARBA" id="ARBA00012045"/>
    </source>
</evidence>
<reference evidence="16 17" key="1">
    <citation type="journal article" date="2015" name="Antonie Van Leeuwenhoek">
        <title>Tamlana nanhaiensis sp. nov., isolated from surface seawater collected from the South China Sea.</title>
        <authorList>
            <person name="Liu X."/>
            <person name="Lai Q."/>
            <person name="Du Y."/>
            <person name="Li G."/>
            <person name="Sun F."/>
            <person name="Shao Z."/>
        </authorList>
    </citation>
    <scope>NUCLEOTIDE SEQUENCE [LARGE SCALE GENOMIC DNA]</scope>
    <source>
        <strain evidence="16 17">FHC16</strain>
    </source>
</reference>
<dbReference type="PANTHER" id="PTHR42944">
    <property type="entry name" value="ADENINE DNA GLYCOSYLASE"/>
    <property type="match status" value="1"/>
</dbReference>
<evidence type="ECO:0000256" key="13">
    <source>
        <dbReference type="ARBA" id="ARBA00023295"/>
    </source>
</evidence>
<evidence type="ECO:0000256" key="12">
    <source>
        <dbReference type="ARBA" id="ARBA00023204"/>
    </source>
</evidence>
<dbReference type="AlphaFoldDB" id="A0A0D7VZM3"/>
<dbReference type="GO" id="GO:0035485">
    <property type="term" value="F:adenine/guanine mispair binding"/>
    <property type="evidence" value="ECO:0007669"/>
    <property type="project" value="TreeGrafter"/>
</dbReference>
<dbReference type="Gene3D" id="1.10.340.30">
    <property type="entry name" value="Hypothetical protein, domain 2"/>
    <property type="match status" value="1"/>
</dbReference>
<dbReference type="SUPFAM" id="SSF48150">
    <property type="entry name" value="DNA-glycosylase"/>
    <property type="match status" value="1"/>
</dbReference>
<name>A0A0D7VZM3_9FLAO</name>
<dbReference type="GO" id="GO:0051539">
    <property type="term" value="F:4 iron, 4 sulfur cluster binding"/>
    <property type="evidence" value="ECO:0007669"/>
    <property type="project" value="UniProtKB-UniRule"/>
</dbReference>
<dbReference type="Proteomes" id="UP000032361">
    <property type="component" value="Unassembled WGS sequence"/>
</dbReference>
<comment type="catalytic activity">
    <reaction evidence="1 14">
        <text>Hydrolyzes free adenine bases from 7,8-dihydro-8-oxoguanine:adenine mismatched double-stranded DNA, leaving an apurinic site.</text>
        <dbReference type="EC" id="3.2.2.31"/>
    </reaction>
</comment>
<dbReference type="InterPro" id="IPR003265">
    <property type="entry name" value="HhH-GPD_domain"/>
</dbReference>
<dbReference type="PANTHER" id="PTHR42944:SF1">
    <property type="entry name" value="ADENINE DNA GLYCOSYLASE"/>
    <property type="match status" value="1"/>
</dbReference>
<keyword evidence="10 14" id="KW-0408">Iron</keyword>
<dbReference type="EMBL" id="JTDV01000012">
    <property type="protein sequence ID" value="KJD31888.1"/>
    <property type="molecule type" value="Genomic_DNA"/>
</dbReference>
<evidence type="ECO:0000256" key="6">
    <source>
        <dbReference type="ARBA" id="ARBA00022485"/>
    </source>
</evidence>
<sequence>MNFTKTIIHWYSINKRSLPWRETQNPYKIWLSEIILQQTQVKQGLPYYEAFVSKYPTIYNLAKAPESDVLKLWQGLGYYSRARNLHATAKHIVNELQGEFPNTYNQIIKLKGVGDYTASAIASICFNEVTAVVDGNVYRVLSRYFNIDTPINSSQGAKEFKALAQELIDKKQPATFNQAIMEFGAKQCTPKNPDCTNCPLNENCLALSKQNIDQLPVKIKAAKAQKKHFNFLVFISDDGKTILEKREGKGIWQNLYQFPLIETEKSISEKSLRNTLKNNSLLSNQKFSLTLYNSKPIIHKLSHQHLYTNFWIITVKTLNTNTINISNIHTYPVPILIGNFIESFNFDFV</sequence>
<organism evidence="16 17">
    <name type="scientific">Neotamlana nanhaiensis</name>
    <dbReference type="NCBI Taxonomy" id="1382798"/>
    <lineage>
        <taxon>Bacteria</taxon>
        <taxon>Pseudomonadati</taxon>
        <taxon>Bacteroidota</taxon>
        <taxon>Flavobacteriia</taxon>
        <taxon>Flavobacteriales</taxon>
        <taxon>Flavobacteriaceae</taxon>
        <taxon>Neotamlana</taxon>
    </lineage>
</organism>
<comment type="caution">
    <text evidence="16">The sequence shown here is derived from an EMBL/GenBank/DDBJ whole genome shotgun (WGS) entry which is preliminary data.</text>
</comment>
<dbReference type="GO" id="GO:0006284">
    <property type="term" value="P:base-excision repair"/>
    <property type="evidence" value="ECO:0007669"/>
    <property type="project" value="UniProtKB-UniRule"/>
</dbReference>
<dbReference type="Pfam" id="PF14815">
    <property type="entry name" value="NUDIX_4"/>
    <property type="match status" value="1"/>
</dbReference>
<dbReference type="Gene3D" id="1.10.1670.10">
    <property type="entry name" value="Helix-hairpin-Helix base-excision DNA repair enzymes (C-terminal)"/>
    <property type="match status" value="1"/>
</dbReference>
<keyword evidence="13 14" id="KW-0326">Glycosidase</keyword>
<dbReference type="RefSeq" id="WP_044626973.1">
    <property type="nucleotide sequence ID" value="NZ_JTDV01000012.1"/>
</dbReference>
<dbReference type="InterPro" id="IPR044298">
    <property type="entry name" value="MIG/MutY"/>
</dbReference>
<dbReference type="GO" id="GO:0046872">
    <property type="term" value="F:metal ion binding"/>
    <property type="evidence" value="ECO:0007669"/>
    <property type="project" value="UniProtKB-UniRule"/>
</dbReference>
<dbReference type="GO" id="GO:0000701">
    <property type="term" value="F:purine-specific mismatch base pair DNA N-glycosylase activity"/>
    <property type="evidence" value="ECO:0007669"/>
    <property type="project" value="UniProtKB-EC"/>
</dbReference>
<dbReference type="EC" id="3.2.2.31" evidence="4 14"/>
<dbReference type="GO" id="GO:0032357">
    <property type="term" value="F:oxidized purine DNA binding"/>
    <property type="evidence" value="ECO:0007669"/>
    <property type="project" value="TreeGrafter"/>
</dbReference>
<dbReference type="Pfam" id="PF00633">
    <property type="entry name" value="HHH"/>
    <property type="match status" value="1"/>
</dbReference>
<evidence type="ECO:0000259" key="15">
    <source>
        <dbReference type="SMART" id="SM00478"/>
    </source>
</evidence>
<evidence type="ECO:0000256" key="11">
    <source>
        <dbReference type="ARBA" id="ARBA00023014"/>
    </source>
</evidence>
<evidence type="ECO:0000256" key="1">
    <source>
        <dbReference type="ARBA" id="ARBA00000843"/>
    </source>
</evidence>
<evidence type="ECO:0000313" key="17">
    <source>
        <dbReference type="Proteomes" id="UP000032361"/>
    </source>
</evidence>
<dbReference type="CDD" id="cd03431">
    <property type="entry name" value="NUDIX_DNA_Glycosylase_C-MutY"/>
    <property type="match status" value="1"/>
</dbReference>
<evidence type="ECO:0000256" key="5">
    <source>
        <dbReference type="ARBA" id="ARBA00022023"/>
    </source>
</evidence>
<comment type="function">
    <text evidence="2">Adenine glycosylase active on G-A mispairs. MutY also corrects error-prone DNA synthesis past GO lesions which are due to the oxidatively damaged form of guanine: 7,8-dihydro-8-oxoguanine (8-oxo-dGTP).</text>
</comment>
<comment type="similarity">
    <text evidence="3 14">Belongs to the Nth/MutY family.</text>
</comment>
<comment type="cofactor">
    <cofactor evidence="14">
        <name>[4Fe-4S] cluster</name>
        <dbReference type="ChEBI" id="CHEBI:49883"/>
    </cofactor>
    <text evidence="14">Binds 1 [4Fe-4S] cluster.</text>
</comment>
<dbReference type="OrthoDB" id="9802365at2"/>
<dbReference type="InterPro" id="IPR005760">
    <property type="entry name" value="A/G_AdeGlyc_MutY"/>
</dbReference>
<dbReference type="InterPro" id="IPR011257">
    <property type="entry name" value="DNA_glycosylase"/>
</dbReference>
<dbReference type="GO" id="GO:0034039">
    <property type="term" value="F:8-oxo-7,8-dihydroguanine DNA N-glycosylase activity"/>
    <property type="evidence" value="ECO:0007669"/>
    <property type="project" value="TreeGrafter"/>
</dbReference>
<gene>
    <name evidence="16" type="ORF">PK35_12870</name>
</gene>
<dbReference type="InterPro" id="IPR029119">
    <property type="entry name" value="MutY_C"/>
</dbReference>
<protein>
    <recommendedName>
        <fullName evidence="5 14">Adenine DNA glycosylase</fullName>
        <ecNumber evidence="4 14">3.2.2.31</ecNumber>
    </recommendedName>
</protein>
<keyword evidence="9" id="KW-0378">Hydrolase</keyword>
<evidence type="ECO:0000256" key="14">
    <source>
        <dbReference type="RuleBase" id="RU365096"/>
    </source>
</evidence>
<dbReference type="NCBIfam" id="TIGR01084">
    <property type="entry name" value="mutY"/>
    <property type="match status" value="1"/>
</dbReference>
<evidence type="ECO:0000256" key="2">
    <source>
        <dbReference type="ARBA" id="ARBA00002933"/>
    </source>
</evidence>
<accession>A0A0D7VZM3</accession>
<keyword evidence="8 14" id="KW-0227">DNA damage</keyword>
<dbReference type="SMART" id="SM00478">
    <property type="entry name" value="ENDO3c"/>
    <property type="match status" value="1"/>
</dbReference>
<dbReference type="CDD" id="cd00056">
    <property type="entry name" value="ENDO3c"/>
    <property type="match status" value="1"/>
</dbReference>
<dbReference type="GO" id="GO:0006298">
    <property type="term" value="P:mismatch repair"/>
    <property type="evidence" value="ECO:0007669"/>
    <property type="project" value="TreeGrafter"/>
</dbReference>
<evidence type="ECO:0000313" key="16">
    <source>
        <dbReference type="EMBL" id="KJD31888.1"/>
    </source>
</evidence>
<dbReference type="PATRIC" id="fig|1382798.3.peg.1134"/>
<dbReference type="Pfam" id="PF00730">
    <property type="entry name" value="HhH-GPD"/>
    <property type="match status" value="1"/>
</dbReference>
<dbReference type="Gene3D" id="3.90.79.10">
    <property type="entry name" value="Nucleoside Triphosphate Pyrophosphohydrolase"/>
    <property type="match status" value="1"/>
</dbReference>
<dbReference type="SUPFAM" id="SSF55811">
    <property type="entry name" value="Nudix"/>
    <property type="match status" value="1"/>
</dbReference>
<evidence type="ECO:0000256" key="8">
    <source>
        <dbReference type="ARBA" id="ARBA00022763"/>
    </source>
</evidence>
<keyword evidence="7" id="KW-0479">Metal-binding</keyword>
<evidence type="ECO:0000256" key="10">
    <source>
        <dbReference type="ARBA" id="ARBA00023004"/>
    </source>
</evidence>
<keyword evidence="12" id="KW-0234">DNA repair</keyword>
<dbReference type="FunFam" id="1.10.340.30:FF:000002">
    <property type="entry name" value="Adenine DNA glycosylase"/>
    <property type="match status" value="1"/>
</dbReference>
<feature type="domain" description="HhH-GPD" evidence="15">
    <location>
        <begin position="35"/>
        <end position="186"/>
    </location>
</feature>
<evidence type="ECO:0000256" key="7">
    <source>
        <dbReference type="ARBA" id="ARBA00022723"/>
    </source>
</evidence>
<dbReference type="InterPro" id="IPR015797">
    <property type="entry name" value="NUDIX_hydrolase-like_dom_sf"/>
</dbReference>
<keyword evidence="11" id="KW-0411">Iron-sulfur</keyword>
<keyword evidence="6" id="KW-0004">4Fe-4S</keyword>
<dbReference type="STRING" id="1382798.PK35_12870"/>
<evidence type="ECO:0000256" key="3">
    <source>
        <dbReference type="ARBA" id="ARBA00008343"/>
    </source>
</evidence>